<sequence>MKKKQWYVVHAYNAEEFMILITDDNKADVYAGCFSTTYDMYTYPTLLKAQVAAIKLKNLIT</sequence>
<evidence type="ECO:0000313" key="2">
    <source>
        <dbReference type="Proteomes" id="UP000467637"/>
    </source>
</evidence>
<proteinExistence type="predicted"/>
<accession>A0ABW9UFS7</accession>
<organism evidence="1 2">
    <name type="scientific">Paenibacillus anseongense</name>
    <dbReference type="NCBI Taxonomy" id="2682845"/>
    <lineage>
        <taxon>Bacteria</taxon>
        <taxon>Bacillati</taxon>
        <taxon>Bacillota</taxon>
        <taxon>Bacilli</taxon>
        <taxon>Bacillales</taxon>
        <taxon>Paenibacillaceae</taxon>
        <taxon>Paenibacillus</taxon>
    </lineage>
</organism>
<reference evidence="1 2" key="1">
    <citation type="submission" date="2019-12" db="EMBL/GenBank/DDBJ databases">
        <authorList>
            <person name="Huq M.A."/>
        </authorList>
    </citation>
    <scope>NUCLEOTIDE SEQUENCE [LARGE SCALE GENOMIC DNA]</scope>
    <source>
        <strain evidence="1 2">MAH-34</strain>
    </source>
</reference>
<name>A0ABW9UFS7_9BACL</name>
<dbReference type="Proteomes" id="UP000467637">
    <property type="component" value="Unassembled WGS sequence"/>
</dbReference>
<keyword evidence="2" id="KW-1185">Reference proteome</keyword>
<gene>
    <name evidence="1" type="ORF">GON05_21795</name>
</gene>
<dbReference type="EMBL" id="WSEM01000016">
    <property type="protein sequence ID" value="MVQ37255.1"/>
    <property type="molecule type" value="Genomic_DNA"/>
</dbReference>
<comment type="caution">
    <text evidence="1">The sequence shown here is derived from an EMBL/GenBank/DDBJ whole genome shotgun (WGS) entry which is preliminary data.</text>
</comment>
<evidence type="ECO:0008006" key="3">
    <source>
        <dbReference type="Google" id="ProtNLM"/>
    </source>
</evidence>
<evidence type="ECO:0000313" key="1">
    <source>
        <dbReference type="EMBL" id="MVQ37255.1"/>
    </source>
</evidence>
<protein>
    <recommendedName>
        <fullName evidence="3">Phage protein</fullName>
    </recommendedName>
</protein>
<dbReference type="RefSeq" id="WP_157321747.1">
    <property type="nucleotide sequence ID" value="NZ_WSEM01000016.1"/>
</dbReference>